<evidence type="ECO:0000313" key="2">
    <source>
        <dbReference type="Proteomes" id="UP000238762"/>
    </source>
</evidence>
<sequence length="70" mass="8449">MNDFGKRFDSYYDAIRSQRLYREESDKFLYATVRPLDDEERIECEQEINEILETYPHSIELSKPNPKSQT</sequence>
<name>A0A2T1C9H3_9CYAN</name>
<dbReference type="Proteomes" id="UP000238762">
    <property type="component" value="Unassembled WGS sequence"/>
</dbReference>
<comment type="caution">
    <text evidence="1">The sequence shown here is derived from an EMBL/GenBank/DDBJ whole genome shotgun (WGS) entry which is preliminary data.</text>
</comment>
<reference evidence="1 2" key="2">
    <citation type="submission" date="2018-03" db="EMBL/GenBank/DDBJ databases">
        <title>The ancient ancestry and fast evolution of plastids.</title>
        <authorList>
            <person name="Moore K.R."/>
            <person name="Magnabosco C."/>
            <person name="Momper L."/>
            <person name="Gold D.A."/>
            <person name="Bosak T."/>
            <person name="Fournier G.P."/>
        </authorList>
    </citation>
    <scope>NUCLEOTIDE SEQUENCE [LARGE SCALE GENOMIC DNA]</scope>
    <source>
        <strain evidence="1 2">CCAP 1448/3</strain>
    </source>
</reference>
<accession>A0A2T1C9H3</accession>
<gene>
    <name evidence="1" type="ORF">C7B64_01470</name>
</gene>
<protein>
    <submittedName>
        <fullName evidence="1">Uncharacterized protein</fullName>
    </submittedName>
</protein>
<evidence type="ECO:0000313" key="1">
    <source>
        <dbReference type="EMBL" id="PSB04925.1"/>
    </source>
</evidence>
<keyword evidence="2" id="KW-1185">Reference proteome</keyword>
<dbReference type="EMBL" id="PVWJ01000005">
    <property type="protein sequence ID" value="PSB04925.1"/>
    <property type="molecule type" value="Genomic_DNA"/>
</dbReference>
<proteinExistence type="predicted"/>
<organism evidence="1 2">
    <name type="scientific">Merismopedia glauca CCAP 1448/3</name>
    <dbReference type="NCBI Taxonomy" id="1296344"/>
    <lineage>
        <taxon>Bacteria</taxon>
        <taxon>Bacillati</taxon>
        <taxon>Cyanobacteriota</taxon>
        <taxon>Cyanophyceae</taxon>
        <taxon>Synechococcales</taxon>
        <taxon>Merismopediaceae</taxon>
        <taxon>Merismopedia</taxon>
    </lineage>
</organism>
<reference evidence="1 2" key="1">
    <citation type="submission" date="2018-02" db="EMBL/GenBank/DDBJ databases">
        <authorList>
            <person name="Cohen D.B."/>
            <person name="Kent A.D."/>
        </authorList>
    </citation>
    <scope>NUCLEOTIDE SEQUENCE [LARGE SCALE GENOMIC DNA]</scope>
    <source>
        <strain evidence="1 2">CCAP 1448/3</strain>
    </source>
</reference>
<dbReference type="AlphaFoldDB" id="A0A2T1C9H3"/>
<dbReference type="RefSeq" id="WP_106286893.1">
    <property type="nucleotide sequence ID" value="NZ_CAWNTC010000136.1"/>
</dbReference>